<proteinExistence type="predicted"/>
<organism evidence="1">
    <name type="scientific">marine metagenome</name>
    <dbReference type="NCBI Taxonomy" id="408172"/>
    <lineage>
        <taxon>unclassified sequences</taxon>
        <taxon>metagenomes</taxon>
        <taxon>ecological metagenomes</taxon>
    </lineage>
</organism>
<dbReference type="InterPro" id="IPR013783">
    <property type="entry name" value="Ig-like_fold"/>
</dbReference>
<dbReference type="EMBL" id="UINC01115967">
    <property type="protein sequence ID" value="SVC87372.1"/>
    <property type="molecule type" value="Genomic_DNA"/>
</dbReference>
<evidence type="ECO:0000313" key="1">
    <source>
        <dbReference type="EMBL" id="SVC87372.1"/>
    </source>
</evidence>
<feature type="non-terminal residue" evidence="1">
    <location>
        <position position="56"/>
    </location>
</feature>
<sequence>VKGSISIFILASASTFGDLILPSAGQELNYVHVLFEWEQEPDAEKYQIQVSQTESF</sequence>
<name>A0A382QRF5_9ZZZZ</name>
<protein>
    <submittedName>
        <fullName evidence="1">Uncharacterized protein</fullName>
    </submittedName>
</protein>
<reference evidence="1" key="1">
    <citation type="submission" date="2018-05" db="EMBL/GenBank/DDBJ databases">
        <authorList>
            <person name="Lanie J.A."/>
            <person name="Ng W.-L."/>
            <person name="Kazmierczak K.M."/>
            <person name="Andrzejewski T.M."/>
            <person name="Davidsen T.M."/>
            <person name="Wayne K.J."/>
            <person name="Tettelin H."/>
            <person name="Glass J.I."/>
            <person name="Rusch D."/>
            <person name="Podicherti R."/>
            <person name="Tsui H.-C.T."/>
            <person name="Winkler M.E."/>
        </authorList>
    </citation>
    <scope>NUCLEOTIDE SEQUENCE</scope>
</reference>
<feature type="non-terminal residue" evidence="1">
    <location>
        <position position="1"/>
    </location>
</feature>
<accession>A0A382QRF5</accession>
<dbReference type="Gene3D" id="2.60.40.10">
    <property type="entry name" value="Immunoglobulins"/>
    <property type="match status" value="1"/>
</dbReference>
<dbReference type="AlphaFoldDB" id="A0A382QRF5"/>
<gene>
    <name evidence="1" type="ORF">METZ01_LOCUS340226</name>
</gene>